<accession>K1R313</accession>
<evidence type="ECO:0000259" key="1">
    <source>
        <dbReference type="Pfam" id="PF00350"/>
    </source>
</evidence>
<dbReference type="HOGENOM" id="CLU_537768_0_0_1"/>
<gene>
    <name evidence="2" type="ORF">CGI_10018726</name>
</gene>
<dbReference type="InterPro" id="IPR045063">
    <property type="entry name" value="Dynamin_N"/>
</dbReference>
<organism evidence="2">
    <name type="scientific">Magallana gigas</name>
    <name type="common">Pacific oyster</name>
    <name type="synonym">Crassostrea gigas</name>
    <dbReference type="NCBI Taxonomy" id="29159"/>
    <lineage>
        <taxon>Eukaryota</taxon>
        <taxon>Metazoa</taxon>
        <taxon>Spiralia</taxon>
        <taxon>Lophotrochozoa</taxon>
        <taxon>Mollusca</taxon>
        <taxon>Bivalvia</taxon>
        <taxon>Autobranchia</taxon>
        <taxon>Pteriomorphia</taxon>
        <taxon>Ostreida</taxon>
        <taxon>Ostreoidea</taxon>
        <taxon>Ostreidae</taxon>
        <taxon>Magallana</taxon>
    </lineage>
</organism>
<feature type="domain" description="Dynamin N-terminal" evidence="1">
    <location>
        <begin position="165"/>
        <end position="294"/>
    </location>
</feature>
<dbReference type="SUPFAM" id="SSF52540">
    <property type="entry name" value="P-loop containing nucleoside triphosphate hydrolases"/>
    <property type="match status" value="1"/>
</dbReference>
<dbReference type="AlphaFoldDB" id="K1R313"/>
<dbReference type="Pfam" id="PF00350">
    <property type="entry name" value="Dynamin_N"/>
    <property type="match status" value="1"/>
</dbReference>
<evidence type="ECO:0000313" key="2">
    <source>
        <dbReference type="EMBL" id="EKC37914.1"/>
    </source>
</evidence>
<dbReference type="PANTHER" id="PTHR26392:SF92">
    <property type="entry name" value="PROTEIN KINASE DOMAIN-CONTAINING PROTEIN"/>
    <property type="match status" value="1"/>
</dbReference>
<reference evidence="2" key="1">
    <citation type="journal article" date="2012" name="Nature">
        <title>The oyster genome reveals stress adaptation and complexity of shell formation.</title>
        <authorList>
            <person name="Zhang G."/>
            <person name="Fang X."/>
            <person name="Guo X."/>
            <person name="Li L."/>
            <person name="Luo R."/>
            <person name="Xu F."/>
            <person name="Yang P."/>
            <person name="Zhang L."/>
            <person name="Wang X."/>
            <person name="Qi H."/>
            <person name="Xiong Z."/>
            <person name="Que H."/>
            <person name="Xie Y."/>
            <person name="Holland P.W."/>
            <person name="Paps J."/>
            <person name="Zhu Y."/>
            <person name="Wu F."/>
            <person name="Chen Y."/>
            <person name="Wang J."/>
            <person name="Peng C."/>
            <person name="Meng J."/>
            <person name="Yang L."/>
            <person name="Liu J."/>
            <person name="Wen B."/>
            <person name="Zhang N."/>
            <person name="Huang Z."/>
            <person name="Zhu Q."/>
            <person name="Feng Y."/>
            <person name="Mount A."/>
            <person name="Hedgecock D."/>
            <person name="Xu Z."/>
            <person name="Liu Y."/>
            <person name="Domazet-Loso T."/>
            <person name="Du Y."/>
            <person name="Sun X."/>
            <person name="Zhang S."/>
            <person name="Liu B."/>
            <person name="Cheng P."/>
            <person name="Jiang X."/>
            <person name="Li J."/>
            <person name="Fan D."/>
            <person name="Wang W."/>
            <person name="Fu W."/>
            <person name="Wang T."/>
            <person name="Wang B."/>
            <person name="Zhang J."/>
            <person name="Peng Z."/>
            <person name="Li Y."/>
            <person name="Li N."/>
            <person name="Wang J."/>
            <person name="Chen M."/>
            <person name="He Y."/>
            <person name="Tan F."/>
            <person name="Song X."/>
            <person name="Zheng Q."/>
            <person name="Huang R."/>
            <person name="Yang H."/>
            <person name="Du X."/>
            <person name="Chen L."/>
            <person name="Yang M."/>
            <person name="Gaffney P.M."/>
            <person name="Wang S."/>
            <person name="Luo L."/>
            <person name="She Z."/>
            <person name="Ming Y."/>
            <person name="Huang W."/>
            <person name="Zhang S."/>
            <person name="Huang B."/>
            <person name="Zhang Y."/>
            <person name="Qu T."/>
            <person name="Ni P."/>
            <person name="Miao G."/>
            <person name="Wang J."/>
            <person name="Wang Q."/>
            <person name="Steinberg C.E."/>
            <person name="Wang H."/>
            <person name="Li N."/>
            <person name="Qian L."/>
            <person name="Zhang G."/>
            <person name="Li Y."/>
            <person name="Yang H."/>
            <person name="Liu X."/>
            <person name="Wang J."/>
            <person name="Yin Y."/>
            <person name="Wang J."/>
        </authorList>
    </citation>
    <scope>NUCLEOTIDE SEQUENCE [LARGE SCALE GENOMIC DNA]</scope>
    <source>
        <strain evidence="2">05x7-T-G4-1.051#20</strain>
    </source>
</reference>
<dbReference type="InterPro" id="IPR027417">
    <property type="entry name" value="P-loop_NTPase"/>
</dbReference>
<dbReference type="Gene3D" id="3.40.50.300">
    <property type="entry name" value="P-loop containing nucleotide triphosphate hydrolases"/>
    <property type="match status" value="1"/>
</dbReference>
<dbReference type="PANTHER" id="PTHR26392">
    <property type="entry name" value="MITOGEN-ACTIVATED PROTEIN KINASE KINASE KINASE 7-RELATED"/>
    <property type="match status" value="1"/>
</dbReference>
<protein>
    <submittedName>
        <fullName evidence="2">Uncharacterized protein in xynA 3'region</fullName>
    </submittedName>
</protein>
<name>K1R313_MAGGI</name>
<dbReference type="InParanoid" id="K1R313"/>
<sequence length="507" mass="58039">MAYQQRPGIQEYYHPPSNSWATPLDTRNVQTTEIDERYPSCSECCIMFASSYDLQRHTKNGCTMEEEEDDAKSEVRQTCGGSATVKMFNKSEGGKAQKQIGIAHLIRIKCVTILKVQEIKMETSTTDGWSENVQNSICISSDEYRSSSNVRDDSSYSVIQEEIRETSSGKSTIVNAIIGKKILPTGIEATTTRVCRVKYSKELKISTCSGTDKEYKHTISFTSPEEMADKLKFIAQTNDKNITYVDICMPIPFQQGNVAIVDTPGIGDIDQKEVATRMMDYIPNAVAFVFVINVGAAGGIQRDRIIPILEHVKNSLNEMVSFDQDDVIFLLNRWDNFLDDDDEEAFFQRTKMHISSIWKEVKSERILKLSMKKTFMEHNYMFSCFKEELGIVVEKNKEKRRNVHLRFLGHFIDECEKIVSPKLKFAKKNAKKSQADFEEALSKVSDLAKVWEEETLNLDENVNQFLDEVAEQLHRYIQNPNFKNSILQKVAKSWRLKLGLDLYARTD</sequence>
<dbReference type="EMBL" id="JH817528">
    <property type="protein sequence ID" value="EKC37914.1"/>
    <property type="molecule type" value="Genomic_DNA"/>
</dbReference>
<proteinExistence type="predicted"/>